<evidence type="ECO:0000256" key="1">
    <source>
        <dbReference type="ARBA" id="ARBA00022737"/>
    </source>
</evidence>
<proteinExistence type="predicted"/>
<dbReference type="InterPro" id="IPR002885">
    <property type="entry name" value="PPR_rpt"/>
</dbReference>
<feature type="repeat" description="PPR" evidence="2">
    <location>
        <begin position="341"/>
        <end position="375"/>
    </location>
</feature>
<dbReference type="Pfam" id="PF20431">
    <property type="entry name" value="E_motif"/>
    <property type="match status" value="1"/>
</dbReference>
<feature type="repeat" description="PPR" evidence="2">
    <location>
        <begin position="442"/>
        <end position="476"/>
    </location>
</feature>
<name>A0ABR0XPT2_REHGL</name>
<gene>
    <name evidence="3" type="ORF">DH2020_004505</name>
</gene>
<protein>
    <recommendedName>
        <fullName evidence="5">Pentatricopeptide repeat-containing protein</fullName>
    </recommendedName>
</protein>
<dbReference type="Gene3D" id="1.25.40.10">
    <property type="entry name" value="Tetratricopeptide repeat domain"/>
    <property type="match status" value="7"/>
</dbReference>
<dbReference type="PANTHER" id="PTHR47926">
    <property type="entry name" value="PENTATRICOPEPTIDE REPEAT-CONTAINING PROTEIN"/>
    <property type="match status" value="1"/>
</dbReference>
<dbReference type="InterPro" id="IPR046960">
    <property type="entry name" value="PPR_At4g14850-like_plant"/>
</dbReference>
<dbReference type="InterPro" id="IPR011990">
    <property type="entry name" value="TPR-like_helical_dom_sf"/>
</dbReference>
<feature type="repeat" description="PPR" evidence="2">
    <location>
        <begin position="31"/>
        <end position="61"/>
    </location>
</feature>
<dbReference type="PROSITE" id="PS51375">
    <property type="entry name" value="PPR"/>
    <property type="match status" value="8"/>
</dbReference>
<keyword evidence="1" id="KW-0677">Repeat</keyword>
<dbReference type="NCBIfam" id="TIGR00756">
    <property type="entry name" value="PPR"/>
    <property type="match status" value="9"/>
</dbReference>
<keyword evidence="4" id="KW-1185">Reference proteome</keyword>
<comment type="caution">
    <text evidence="3">The sequence shown here is derived from an EMBL/GenBank/DDBJ whole genome shotgun (WGS) entry which is preliminary data.</text>
</comment>
<dbReference type="PANTHER" id="PTHR47926:SF347">
    <property type="entry name" value="PENTATRICOPEPTIDE REPEAT-CONTAINING PROTEIN"/>
    <property type="match status" value="1"/>
</dbReference>
<evidence type="ECO:0000256" key="2">
    <source>
        <dbReference type="PROSITE-ProRule" id="PRU00708"/>
    </source>
</evidence>
<evidence type="ECO:0008006" key="5">
    <source>
        <dbReference type="Google" id="ProtNLM"/>
    </source>
</evidence>
<organism evidence="3 4">
    <name type="scientific">Rehmannia glutinosa</name>
    <name type="common">Chinese foxglove</name>
    <dbReference type="NCBI Taxonomy" id="99300"/>
    <lineage>
        <taxon>Eukaryota</taxon>
        <taxon>Viridiplantae</taxon>
        <taxon>Streptophyta</taxon>
        <taxon>Embryophyta</taxon>
        <taxon>Tracheophyta</taxon>
        <taxon>Spermatophyta</taxon>
        <taxon>Magnoliopsida</taxon>
        <taxon>eudicotyledons</taxon>
        <taxon>Gunneridae</taxon>
        <taxon>Pentapetalae</taxon>
        <taxon>asterids</taxon>
        <taxon>lamiids</taxon>
        <taxon>Lamiales</taxon>
        <taxon>Orobanchaceae</taxon>
        <taxon>Rehmannieae</taxon>
        <taxon>Rehmannia</taxon>
    </lineage>
</organism>
<dbReference type="Proteomes" id="UP001318860">
    <property type="component" value="Unassembled WGS sequence"/>
</dbReference>
<feature type="repeat" description="PPR" evidence="2">
    <location>
        <begin position="217"/>
        <end position="251"/>
    </location>
</feature>
<evidence type="ECO:0000313" key="3">
    <source>
        <dbReference type="EMBL" id="KAK6161124.1"/>
    </source>
</evidence>
<dbReference type="InterPro" id="IPR046848">
    <property type="entry name" value="E_motif"/>
</dbReference>
<accession>A0ABR0XPT2</accession>
<sequence>MSFHLRQALALTQFFSVKHNFRHRTFTTLLDLKPFNSKLSSYMKNGLVEQAQELFDQMPHRSTVTYNVMMRGYFQNGFFEKAVSLYNNMPSRDTFSYNTMIFGLMRFGYVEGAEHVFESMDCRDIVTWNSLISGYVDNELVGDAMRVFNAMPVKDVVSWNLIIAGLVRVREFDKAEELFREMNTRDVASWTIMMKAFLDSGQINEARKILDDMPVKDIQAWNTMISGYVQNKFVEIAEGLFHKMPERDFSSWSLMIDGFVSIGRTNDALRLFNETPYKFEKSWNSIILGFVKNGLVREAHAILGKTPYCGIVSWTNIMVGYFNMGEVENAMKVFRLMPDRDTTVWNVAIFGLGENDHFEDGIKLFIEMKEDGASLDEATFTSFLTICSNLPSLNLGKQIHAETIKVGIDCFIAVGNAFVTMYFRCGNMDSALLQFNSMVSHDIISWNSIICGSAHHGHGEKAIEMFEKMRLSSVTPNQITFVGVLSACSHAGLVKQGKHYFNVMQNDYSLQLTNEHYTCMVDLLGKFGLIDEAMNLMNQMNIEVHASVWGALLGACRVHKNVLVAEIAGEKILDLEPSNSGVYMILAEMYLANGMREKAYRMWNRMKEKGVKKQPGCSWIESRVGGKVFLAGDKTHPEFKSIACSLDLIYQEMGVENAKVSVLSTNEAIEGAYS</sequence>
<feature type="repeat" description="PPR" evidence="2">
    <location>
        <begin position="579"/>
        <end position="613"/>
    </location>
</feature>
<dbReference type="SUPFAM" id="SSF48452">
    <property type="entry name" value="TPR-like"/>
    <property type="match status" value="1"/>
</dbReference>
<reference evidence="3 4" key="1">
    <citation type="journal article" date="2021" name="Comput. Struct. Biotechnol. J.">
        <title>De novo genome assembly of the potent medicinal plant Rehmannia glutinosa using nanopore technology.</title>
        <authorList>
            <person name="Ma L."/>
            <person name="Dong C."/>
            <person name="Song C."/>
            <person name="Wang X."/>
            <person name="Zheng X."/>
            <person name="Niu Y."/>
            <person name="Chen S."/>
            <person name="Feng W."/>
        </authorList>
    </citation>
    <scope>NUCLEOTIDE SEQUENCE [LARGE SCALE GENOMIC DNA]</scope>
    <source>
        <strain evidence="3">DH-2019</strain>
    </source>
</reference>
<dbReference type="Pfam" id="PF13041">
    <property type="entry name" value="PPR_2"/>
    <property type="match status" value="2"/>
</dbReference>
<evidence type="ECO:0000313" key="4">
    <source>
        <dbReference type="Proteomes" id="UP001318860"/>
    </source>
</evidence>
<feature type="repeat" description="PPR" evidence="2">
    <location>
        <begin position="124"/>
        <end position="154"/>
    </location>
</feature>
<feature type="repeat" description="PPR" evidence="2">
    <location>
        <begin position="62"/>
        <end position="96"/>
    </location>
</feature>
<dbReference type="Pfam" id="PF01535">
    <property type="entry name" value="PPR"/>
    <property type="match status" value="11"/>
</dbReference>
<dbReference type="EMBL" id="JABTTQ020000003">
    <property type="protein sequence ID" value="KAK6161124.1"/>
    <property type="molecule type" value="Genomic_DNA"/>
</dbReference>
<feature type="repeat" description="PPR" evidence="2">
    <location>
        <begin position="155"/>
        <end position="189"/>
    </location>
</feature>